<sequence length="259" mass="28930">MKILVNLVCLFISVFVYSEPIYGFFETPGDSLGSPSEWLILPSLVKNKLTHANSLIINGNVEGKDHQANNSDYVKTPEKILDLPVLDPLSLSSMWLLTNEPSDFINATLNRVSVTGLRTFKVKDVASNDLTKSLSILLQFPALKVTGDYEITHHSRQPFLPAQSAGRVSNDSGSFTIKIPNWFTSWFANVINYSLINSTLTIINPWCKSYHDTVIPQFTSNSTSYQCDSLCYKAFNSIASMIVNRKKNPLIGCINTIWL</sequence>
<name>T1JT24_TETUR</name>
<reference evidence="2" key="2">
    <citation type="submission" date="2015-06" db="UniProtKB">
        <authorList>
            <consortium name="EnsemblMetazoa"/>
        </authorList>
    </citation>
    <scope>IDENTIFICATION</scope>
</reference>
<evidence type="ECO:0000313" key="3">
    <source>
        <dbReference type="Proteomes" id="UP000015104"/>
    </source>
</evidence>
<organism evidence="2 3">
    <name type="scientific">Tetranychus urticae</name>
    <name type="common">Two-spotted spider mite</name>
    <dbReference type="NCBI Taxonomy" id="32264"/>
    <lineage>
        <taxon>Eukaryota</taxon>
        <taxon>Metazoa</taxon>
        <taxon>Ecdysozoa</taxon>
        <taxon>Arthropoda</taxon>
        <taxon>Chelicerata</taxon>
        <taxon>Arachnida</taxon>
        <taxon>Acari</taxon>
        <taxon>Acariformes</taxon>
        <taxon>Trombidiformes</taxon>
        <taxon>Prostigmata</taxon>
        <taxon>Eleutherengona</taxon>
        <taxon>Raphignathae</taxon>
        <taxon>Tetranychoidea</taxon>
        <taxon>Tetranychidae</taxon>
        <taxon>Tetranychus</taxon>
    </lineage>
</organism>
<dbReference type="InterPro" id="IPR038606">
    <property type="entry name" value="To_sf"/>
</dbReference>
<dbReference type="EMBL" id="CAEY01000470">
    <property type="status" value="NOT_ANNOTATED_CDS"/>
    <property type="molecule type" value="Genomic_DNA"/>
</dbReference>
<evidence type="ECO:0000256" key="1">
    <source>
        <dbReference type="SAM" id="SignalP"/>
    </source>
</evidence>
<reference evidence="3" key="1">
    <citation type="submission" date="2011-08" db="EMBL/GenBank/DDBJ databases">
        <authorList>
            <person name="Rombauts S."/>
        </authorList>
    </citation>
    <scope>NUCLEOTIDE SEQUENCE</scope>
    <source>
        <strain evidence="3">London</strain>
    </source>
</reference>
<feature type="chain" id="PRO_5004580601" evidence="1">
    <location>
        <begin position="19"/>
        <end position="259"/>
    </location>
</feature>
<dbReference type="Pfam" id="PF06585">
    <property type="entry name" value="JHBP"/>
    <property type="match status" value="1"/>
</dbReference>
<evidence type="ECO:0000313" key="2">
    <source>
        <dbReference type="EnsemblMetazoa" id="tetur01g12580.1"/>
    </source>
</evidence>
<accession>T1JT24</accession>
<protein>
    <submittedName>
        <fullName evidence="2">Uncharacterized protein</fullName>
    </submittedName>
</protein>
<dbReference type="AlphaFoldDB" id="T1JT24"/>
<dbReference type="Gene3D" id="3.15.10.30">
    <property type="entry name" value="Haemolymph juvenile hormone binding protein"/>
    <property type="match status" value="1"/>
</dbReference>
<dbReference type="HOGENOM" id="CLU_1074892_0_0_1"/>
<dbReference type="EnsemblMetazoa" id="tetur01g12580.1">
    <property type="protein sequence ID" value="tetur01g12580.1"/>
    <property type="gene ID" value="tetur01g12580"/>
</dbReference>
<feature type="signal peptide" evidence="1">
    <location>
        <begin position="1"/>
        <end position="18"/>
    </location>
</feature>
<keyword evidence="1" id="KW-0732">Signal</keyword>
<proteinExistence type="predicted"/>
<keyword evidence="3" id="KW-1185">Reference proteome</keyword>
<dbReference type="InterPro" id="IPR010562">
    <property type="entry name" value="Haemolymph_juvenile_hormone-bd"/>
</dbReference>
<dbReference type="Proteomes" id="UP000015104">
    <property type="component" value="Unassembled WGS sequence"/>
</dbReference>